<dbReference type="STRING" id="39946.A2XTZ9"/>
<gene>
    <name evidence="2" type="ORF">OsI_16078</name>
</gene>
<feature type="compositionally biased region" description="Low complexity" evidence="1">
    <location>
        <begin position="56"/>
        <end position="69"/>
    </location>
</feature>
<feature type="region of interest" description="Disordered" evidence="1">
    <location>
        <begin position="286"/>
        <end position="341"/>
    </location>
</feature>
<dbReference type="EMBL" id="CM000129">
    <property type="protein sequence ID" value="EAY94309.1"/>
    <property type="molecule type" value="Genomic_DNA"/>
</dbReference>
<name>A2XTZ9_ORYSI</name>
<evidence type="ECO:0000313" key="2">
    <source>
        <dbReference type="EMBL" id="EAY94309.1"/>
    </source>
</evidence>
<sequence>MDRGEPSLKPEWLVRGHGAVAATSLWTGTSSPRADDQGRSISSRNQSSGRDRERSSQQSISRRSSGSIGPRRHDRDGTAKSRGYASFGRSNRDRGGEKDSESRNWESRLGPPDDPLYDGFKPFSSCRPERDRLNHTRLKVDTLNQAVGESLDNGVRSVSRKVSGGVSFEREFPHLGSDDKNGKQDVGRVPSPGISTPIQSMPLGTALDGRSSVLAEVPVLSGPTNCPVPSSLLRTGSSKQMEVPNCGTALSMAETVMQAPLKISTTPQLSIDTHKIEERTMKQCILRPRTPSSNKISNSYRIKSPHSGKEKQSLQLYVSSSSDKLKSKGARAGDSNGPVKGATQLPLQLSGSFIRAPVKHELVKPTQSGSFQVLSREQNGTVNTAKESTSNPASPVLGRSYSVEPLRKPIVNQKLKGVANGLPLQLQGSFGERKSSAKDKHKFFELLRSKSLNGSCTSTVSSSTLLDEQNNSCLELFDSGVKCMEHGSSSCEEANSCEGSQQHLSDNEEINPPWEPHDVFDEGMQEVLSDNRDFNSSSEIADTQDVYMKPHTNNAGSSPSIIPAEIYDGSMGSNCSDDETVMLFEPIGTGEEESYPAQDRPSPEEMAFLVSLGWKEDEIVPPLKQEEIADCSYMGGLMGWLAMSAKWIDSVAC</sequence>
<feature type="compositionally biased region" description="Polar residues" evidence="1">
    <location>
        <begin position="39"/>
        <end position="48"/>
    </location>
</feature>
<evidence type="ECO:0000256" key="1">
    <source>
        <dbReference type="SAM" id="MobiDB-lite"/>
    </source>
</evidence>
<dbReference type="PANTHER" id="PTHR34112">
    <property type="entry name" value="C-JUN-AMINO-TERMINAL KINASE-INTERACTING PROTEIN"/>
    <property type="match status" value="1"/>
</dbReference>
<feature type="compositionally biased region" description="Polar residues" evidence="1">
    <location>
        <begin position="290"/>
        <end position="301"/>
    </location>
</feature>
<dbReference type="PANTHER" id="PTHR34112:SF13">
    <property type="entry name" value="OS04G0448200 PROTEIN"/>
    <property type="match status" value="1"/>
</dbReference>
<evidence type="ECO:0000313" key="3">
    <source>
        <dbReference type="Proteomes" id="UP000007015"/>
    </source>
</evidence>
<feature type="compositionally biased region" description="Basic and acidic residues" evidence="1">
    <location>
        <begin position="90"/>
        <end position="106"/>
    </location>
</feature>
<proteinExistence type="predicted"/>
<feature type="compositionally biased region" description="Basic and acidic residues" evidence="1">
    <location>
        <begin position="170"/>
        <end position="186"/>
    </location>
</feature>
<feature type="region of interest" description="Disordered" evidence="1">
    <location>
        <begin position="170"/>
        <end position="200"/>
    </location>
</feature>
<keyword evidence="3" id="KW-1185">Reference proteome</keyword>
<feature type="region of interest" description="Disordered" evidence="1">
    <location>
        <begin position="21"/>
        <end position="128"/>
    </location>
</feature>
<dbReference type="HOGENOM" id="CLU_442405_0_0_1"/>
<dbReference type="Gramene" id="BGIOSGA016497-TA">
    <property type="protein sequence ID" value="BGIOSGA016497-PA"/>
    <property type="gene ID" value="BGIOSGA016497"/>
</dbReference>
<dbReference type="AlphaFoldDB" id="A2XTZ9"/>
<organism evidence="2 3">
    <name type="scientific">Oryza sativa subsp. indica</name>
    <name type="common">Rice</name>
    <dbReference type="NCBI Taxonomy" id="39946"/>
    <lineage>
        <taxon>Eukaryota</taxon>
        <taxon>Viridiplantae</taxon>
        <taxon>Streptophyta</taxon>
        <taxon>Embryophyta</taxon>
        <taxon>Tracheophyta</taxon>
        <taxon>Spermatophyta</taxon>
        <taxon>Magnoliopsida</taxon>
        <taxon>Liliopsida</taxon>
        <taxon>Poales</taxon>
        <taxon>Poaceae</taxon>
        <taxon>BOP clade</taxon>
        <taxon>Oryzoideae</taxon>
        <taxon>Oryzeae</taxon>
        <taxon>Oryzinae</taxon>
        <taxon>Oryza</taxon>
        <taxon>Oryza sativa</taxon>
    </lineage>
</organism>
<dbReference type="OMA" id="EINPPWE"/>
<feature type="compositionally biased region" description="Polar residues" evidence="1">
    <location>
        <begin position="313"/>
        <end position="322"/>
    </location>
</feature>
<accession>A2XTZ9</accession>
<reference evidence="2 3" key="1">
    <citation type="journal article" date="2005" name="PLoS Biol.">
        <title>The genomes of Oryza sativa: a history of duplications.</title>
        <authorList>
            <person name="Yu J."/>
            <person name="Wang J."/>
            <person name="Lin W."/>
            <person name="Li S."/>
            <person name="Li H."/>
            <person name="Zhou J."/>
            <person name="Ni P."/>
            <person name="Dong W."/>
            <person name="Hu S."/>
            <person name="Zeng C."/>
            <person name="Zhang J."/>
            <person name="Zhang Y."/>
            <person name="Li R."/>
            <person name="Xu Z."/>
            <person name="Li S."/>
            <person name="Li X."/>
            <person name="Zheng H."/>
            <person name="Cong L."/>
            <person name="Lin L."/>
            <person name="Yin J."/>
            <person name="Geng J."/>
            <person name="Li G."/>
            <person name="Shi J."/>
            <person name="Liu J."/>
            <person name="Lv H."/>
            <person name="Li J."/>
            <person name="Wang J."/>
            <person name="Deng Y."/>
            <person name="Ran L."/>
            <person name="Shi X."/>
            <person name="Wang X."/>
            <person name="Wu Q."/>
            <person name="Li C."/>
            <person name="Ren X."/>
            <person name="Wang J."/>
            <person name="Wang X."/>
            <person name="Li D."/>
            <person name="Liu D."/>
            <person name="Zhang X."/>
            <person name="Ji Z."/>
            <person name="Zhao W."/>
            <person name="Sun Y."/>
            <person name="Zhang Z."/>
            <person name="Bao J."/>
            <person name="Han Y."/>
            <person name="Dong L."/>
            <person name="Ji J."/>
            <person name="Chen P."/>
            <person name="Wu S."/>
            <person name="Liu J."/>
            <person name="Xiao Y."/>
            <person name="Bu D."/>
            <person name="Tan J."/>
            <person name="Yang L."/>
            <person name="Ye C."/>
            <person name="Zhang J."/>
            <person name="Xu J."/>
            <person name="Zhou Y."/>
            <person name="Yu Y."/>
            <person name="Zhang B."/>
            <person name="Zhuang S."/>
            <person name="Wei H."/>
            <person name="Liu B."/>
            <person name="Lei M."/>
            <person name="Yu H."/>
            <person name="Li Y."/>
            <person name="Xu H."/>
            <person name="Wei S."/>
            <person name="He X."/>
            <person name="Fang L."/>
            <person name="Zhang Z."/>
            <person name="Zhang Y."/>
            <person name="Huang X."/>
            <person name="Su Z."/>
            <person name="Tong W."/>
            <person name="Li J."/>
            <person name="Tong Z."/>
            <person name="Li S."/>
            <person name="Ye J."/>
            <person name="Wang L."/>
            <person name="Fang L."/>
            <person name="Lei T."/>
            <person name="Chen C."/>
            <person name="Chen H."/>
            <person name="Xu Z."/>
            <person name="Li H."/>
            <person name="Huang H."/>
            <person name="Zhang F."/>
            <person name="Xu H."/>
            <person name="Li N."/>
            <person name="Zhao C."/>
            <person name="Li S."/>
            <person name="Dong L."/>
            <person name="Huang Y."/>
            <person name="Li L."/>
            <person name="Xi Y."/>
            <person name="Qi Q."/>
            <person name="Li W."/>
            <person name="Zhang B."/>
            <person name="Hu W."/>
            <person name="Zhang Y."/>
            <person name="Tian X."/>
            <person name="Jiao Y."/>
            <person name="Liang X."/>
            <person name="Jin J."/>
            <person name="Gao L."/>
            <person name="Zheng W."/>
            <person name="Hao B."/>
            <person name="Liu S."/>
            <person name="Wang W."/>
            <person name="Yuan L."/>
            <person name="Cao M."/>
            <person name="McDermott J."/>
            <person name="Samudrala R."/>
            <person name="Wang J."/>
            <person name="Wong G.K."/>
            <person name="Yang H."/>
        </authorList>
    </citation>
    <scope>NUCLEOTIDE SEQUENCE [LARGE SCALE GENOMIC DNA]</scope>
    <source>
        <strain evidence="3">cv. 93-11</strain>
    </source>
</reference>
<protein>
    <submittedName>
        <fullName evidence="2">Uncharacterized protein</fullName>
    </submittedName>
</protein>
<dbReference type="Proteomes" id="UP000007015">
    <property type="component" value="Chromosome 4"/>
</dbReference>